<evidence type="ECO:0000313" key="3">
    <source>
        <dbReference type="EMBL" id="MDA5095686.1"/>
    </source>
</evidence>
<accession>A0ABT4W591</accession>
<name>A0ABT4W591_9RHOB</name>
<dbReference type="Proteomes" id="UP001528040">
    <property type="component" value="Unassembled WGS sequence"/>
</dbReference>
<gene>
    <name evidence="3" type="ORF">O2N63_16465</name>
</gene>
<keyword evidence="4" id="KW-1185">Reference proteome</keyword>
<keyword evidence="1" id="KW-0812">Transmembrane</keyword>
<evidence type="ECO:0000313" key="4">
    <source>
        <dbReference type="Proteomes" id="UP001528040"/>
    </source>
</evidence>
<keyword evidence="1" id="KW-1133">Transmembrane helix</keyword>
<sequence>MDHGYSSRQDRLAYLNTHASLPAMAEVALFVAVTWTKWAERRQMRKNLRDLPEFRLKDIGVTKSEADLEADKPFWKG</sequence>
<dbReference type="InterPro" id="IPR009506">
    <property type="entry name" value="YjiS-like"/>
</dbReference>
<proteinExistence type="predicted"/>
<evidence type="ECO:0000259" key="2">
    <source>
        <dbReference type="Pfam" id="PF06568"/>
    </source>
</evidence>
<dbReference type="EMBL" id="JAQIIO010000014">
    <property type="protein sequence ID" value="MDA5095686.1"/>
    <property type="molecule type" value="Genomic_DNA"/>
</dbReference>
<feature type="domain" description="YjiS-like" evidence="2">
    <location>
        <begin position="34"/>
        <end position="66"/>
    </location>
</feature>
<feature type="transmembrane region" description="Helical" evidence="1">
    <location>
        <begin position="20"/>
        <end position="39"/>
    </location>
</feature>
<organism evidence="3 4">
    <name type="scientific">Aliiroseovarius salicola</name>
    <dbReference type="NCBI Taxonomy" id="3009082"/>
    <lineage>
        <taxon>Bacteria</taxon>
        <taxon>Pseudomonadati</taxon>
        <taxon>Pseudomonadota</taxon>
        <taxon>Alphaproteobacteria</taxon>
        <taxon>Rhodobacterales</taxon>
        <taxon>Paracoccaceae</taxon>
        <taxon>Aliiroseovarius</taxon>
    </lineage>
</organism>
<keyword evidence="1" id="KW-0472">Membrane</keyword>
<reference evidence="3 4" key="1">
    <citation type="submission" date="2023-01" db="EMBL/GenBank/DDBJ databases">
        <authorList>
            <person name="Yoon J.-W."/>
        </authorList>
    </citation>
    <scope>NUCLEOTIDE SEQUENCE [LARGE SCALE GENOMIC DNA]</scope>
    <source>
        <strain evidence="3 4">KMU-50</strain>
    </source>
</reference>
<protein>
    <submittedName>
        <fullName evidence="3">DUF1127 domain-containing protein</fullName>
    </submittedName>
</protein>
<dbReference type="Pfam" id="PF06568">
    <property type="entry name" value="YjiS-like"/>
    <property type="match status" value="1"/>
</dbReference>
<evidence type="ECO:0000256" key="1">
    <source>
        <dbReference type="SAM" id="Phobius"/>
    </source>
</evidence>
<dbReference type="RefSeq" id="WP_271055398.1">
    <property type="nucleotide sequence ID" value="NZ_JAQIIO010000014.1"/>
</dbReference>
<comment type="caution">
    <text evidence="3">The sequence shown here is derived from an EMBL/GenBank/DDBJ whole genome shotgun (WGS) entry which is preliminary data.</text>
</comment>